<gene>
    <name evidence="3" type="ORF">ACFOUR_15410</name>
</gene>
<proteinExistence type="predicted"/>
<feature type="transmembrane region" description="Helical" evidence="1">
    <location>
        <begin position="45"/>
        <end position="66"/>
    </location>
</feature>
<evidence type="ECO:0000313" key="4">
    <source>
        <dbReference type="Proteomes" id="UP001595846"/>
    </source>
</evidence>
<protein>
    <recommendedName>
        <fullName evidence="2">DUF8151 domain-containing protein</fullName>
    </recommendedName>
</protein>
<keyword evidence="4" id="KW-1185">Reference proteome</keyword>
<dbReference type="Pfam" id="PF26478">
    <property type="entry name" value="DUF8151"/>
    <property type="match status" value="1"/>
</dbReference>
<keyword evidence="1" id="KW-1133">Transmembrane helix</keyword>
<feature type="domain" description="DUF8151" evidence="2">
    <location>
        <begin position="4"/>
        <end position="78"/>
    </location>
</feature>
<name>A0ABD5NS33_9EURY</name>
<dbReference type="GeneID" id="73902375"/>
<evidence type="ECO:0000259" key="2">
    <source>
        <dbReference type="Pfam" id="PF26478"/>
    </source>
</evidence>
<dbReference type="InterPro" id="IPR058464">
    <property type="entry name" value="DUF8151"/>
</dbReference>
<keyword evidence="1" id="KW-0472">Membrane</keyword>
<dbReference type="EMBL" id="JBHSAQ010000013">
    <property type="protein sequence ID" value="MFC3959749.1"/>
    <property type="molecule type" value="Genomic_DNA"/>
</dbReference>
<evidence type="ECO:0000313" key="3">
    <source>
        <dbReference type="EMBL" id="MFC3959749.1"/>
    </source>
</evidence>
<dbReference type="RefSeq" id="WP_256533263.1">
    <property type="nucleotide sequence ID" value="NZ_CP101824.1"/>
</dbReference>
<evidence type="ECO:0000256" key="1">
    <source>
        <dbReference type="SAM" id="Phobius"/>
    </source>
</evidence>
<reference evidence="3 4" key="1">
    <citation type="journal article" date="2019" name="Int. J. Syst. Evol. Microbiol.">
        <title>The Global Catalogue of Microorganisms (GCM) 10K type strain sequencing project: providing services to taxonomists for standard genome sequencing and annotation.</title>
        <authorList>
            <consortium name="The Broad Institute Genomics Platform"/>
            <consortium name="The Broad Institute Genome Sequencing Center for Infectious Disease"/>
            <person name="Wu L."/>
            <person name="Ma J."/>
        </authorList>
    </citation>
    <scope>NUCLEOTIDE SEQUENCE [LARGE SCALE GENOMIC DNA]</scope>
    <source>
        <strain evidence="3 4">IBRC-M 10256</strain>
    </source>
</reference>
<organism evidence="3 4">
    <name type="scientific">Halovivax cerinus</name>
    <dbReference type="NCBI Taxonomy" id="1487865"/>
    <lineage>
        <taxon>Archaea</taxon>
        <taxon>Methanobacteriati</taxon>
        <taxon>Methanobacteriota</taxon>
        <taxon>Stenosarchaea group</taxon>
        <taxon>Halobacteria</taxon>
        <taxon>Halobacteriales</taxon>
        <taxon>Natrialbaceae</taxon>
        <taxon>Halovivax</taxon>
    </lineage>
</organism>
<comment type="caution">
    <text evidence="3">The sequence shown here is derived from an EMBL/GenBank/DDBJ whole genome shotgun (WGS) entry which is preliminary data.</text>
</comment>
<sequence length="81" mass="8495">MTLIGSELLVEIVSLAVYAVLAVVFTVVGVLAESASLQHLGGNDLFLAGWLAAIGFVMLYAGIYAVGYRKLVMHANEVLAA</sequence>
<dbReference type="Proteomes" id="UP001595846">
    <property type="component" value="Unassembled WGS sequence"/>
</dbReference>
<dbReference type="AlphaFoldDB" id="A0ABD5NS33"/>
<accession>A0ABD5NS33</accession>
<feature type="transmembrane region" description="Helical" evidence="1">
    <location>
        <begin position="12"/>
        <end position="33"/>
    </location>
</feature>
<keyword evidence="1" id="KW-0812">Transmembrane</keyword>